<evidence type="ECO:0000313" key="1">
    <source>
        <dbReference type="EMBL" id="AGM27696.1"/>
    </source>
</evidence>
<dbReference type="KEGG" id="mabb:MASS_1094"/>
<reference evidence="1 2" key="1">
    <citation type="journal article" date="2013" name="Genome Announc.">
        <title>Complete Genome Sequence of Mycobacterium massiliense Clinical Strain Asan 50594, Belonging to the Type II Genotype.</title>
        <authorList>
            <person name="Kim B.J."/>
            <person name="Kim B.R."/>
            <person name="Hong S.H."/>
            <person name="Seok S.H."/>
            <person name="Kook Y.H."/>
            <person name="Kim B.J."/>
        </authorList>
    </citation>
    <scope>NUCLEOTIDE SEQUENCE [LARGE SCALE GENOMIC DNA]</scope>
    <source>
        <strain evidence="1 2">50594</strain>
    </source>
</reference>
<dbReference type="AlphaFoldDB" id="A0AB33A7G3"/>
<dbReference type="EMBL" id="CP004374">
    <property type="protein sequence ID" value="AGM27696.1"/>
    <property type="molecule type" value="Genomic_DNA"/>
</dbReference>
<dbReference type="Proteomes" id="UP000013961">
    <property type="component" value="Chromosome"/>
</dbReference>
<organism evidence="1 2">
    <name type="scientific">Mycobacteroides abscessus subsp. bolletii 50594</name>
    <dbReference type="NCBI Taxonomy" id="1303024"/>
    <lineage>
        <taxon>Bacteria</taxon>
        <taxon>Bacillati</taxon>
        <taxon>Actinomycetota</taxon>
        <taxon>Actinomycetes</taxon>
        <taxon>Mycobacteriales</taxon>
        <taxon>Mycobacteriaceae</taxon>
        <taxon>Mycobacteroides</taxon>
        <taxon>Mycobacteroides abscessus</taxon>
    </lineage>
</organism>
<sequence length="202" mass="22077">MLTELPRNQKFQPLCVRAAFVPQSALIHSGLRMHVLSRALAPESLTDWGASAWVSLTDEHSWLSPLARAAEAADDDAVREWVETHPVECAPLNLEALTRQLAGSIAQGADLDHEGLADQVQAAWEAAVTTYMLQVAEHRDDAELERIAGSVVALEETAEGYYNAGHDDLARDLRRLINTRWGLDARTVAALARALHPSEEAA</sequence>
<protein>
    <submittedName>
        <fullName evidence="1">Uncharacterized protein</fullName>
    </submittedName>
</protein>
<accession>A0AB33A7G3</accession>
<gene>
    <name evidence="1" type="ORF">MASS_1094</name>
</gene>
<proteinExistence type="predicted"/>
<name>A0AB33A7G3_9MYCO</name>
<evidence type="ECO:0000313" key="2">
    <source>
        <dbReference type="Proteomes" id="UP000013961"/>
    </source>
</evidence>
<dbReference type="RefSeq" id="WP_016342023.1">
    <property type="nucleotide sequence ID" value="NC_021282.1"/>
</dbReference>